<proteinExistence type="predicted"/>
<evidence type="ECO:0000313" key="1">
    <source>
        <dbReference type="EMBL" id="CAB9507004.1"/>
    </source>
</evidence>
<dbReference type="SUPFAM" id="SSF55961">
    <property type="entry name" value="Bet v1-like"/>
    <property type="match status" value="1"/>
</dbReference>
<sequence length="405" mass="45523">MNHHLASKPVSLVRGAILQGNVQINAEDDKMSLHTLYESHETPFFKTKPSFDCNGSATAATECTSDTSSVGDRDSSLHDSFAIYESLQADFASKSDQDLLVGIEEAIKDEKMVLVSQLLREMGRRNLHLKDSKRQATLLENTRMIEDVIIDHQTSPEAGGWKKNCMLHGKHGDTIIYHRLNEKQEISTRIEMALDESMLVPLFAVLYETDHYCDWIPSFQRPFKFGMRETEKLHQVGRALQIARARIDTPWPLRNREIVAFNVMAEAVDEIGAVVVKVKSLEEGEHSGCVIPPALPGWNRIELDGGLMVRKCPKDHPALQKRHSEKATTDEPEKEPVLVSLTLAIRPSINIATRAVVATLWQALLSVAEDVRDGNRPGLKKAIEDKPELYRWFAASVERLKAKSM</sequence>
<evidence type="ECO:0000313" key="2">
    <source>
        <dbReference type="Proteomes" id="UP001153069"/>
    </source>
</evidence>
<comment type="caution">
    <text evidence="1">The sequence shown here is derived from an EMBL/GenBank/DDBJ whole genome shotgun (WGS) entry which is preliminary data.</text>
</comment>
<gene>
    <name evidence="1" type="ORF">SEMRO_288_G108850.1</name>
</gene>
<dbReference type="OrthoDB" id="17317at2759"/>
<accession>A0A9N8DVZ8</accession>
<dbReference type="Gene3D" id="3.30.530.20">
    <property type="match status" value="1"/>
</dbReference>
<keyword evidence="2" id="KW-1185">Reference proteome</keyword>
<dbReference type="Proteomes" id="UP001153069">
    <property type="component" value="Unassembled WGS sequence"/>
</dbReference>
<dbReference type="EMBL" id="CAICTM010000287">
    <property type="protein sequence ID" value="CAB9507004.1"/>
    <property type="molecule type" value="Genomic_DNA"/>
</dbReference>
<reference evidence="1" key="1">
    <citation type="submission" date="2020-06" db="EMBL/GenBank/DDBJ databases">
        <authorList>
            <consortium name="Plant Systems Biology data submission"/>
        </authorList>
    </citation>
    <scope>NUCLEOTIDE SEQUENCE</scope>
    <source>
        <strain evidence="1">D6</strain>
    </source>
</reference>
<organism evidence="1 2">
    <name type="scientific">Seminavis robusta</name>
    <dbReference type="NCBI Taxonomy" id="568900"/>
    <lineage>
        <taxon>Eukaryota</taxon>
        <taxon>Sar</taxon>
        <taxon>Stramenopiles</taxon>
        <taxon>Ochrophyta</taxon>
        <taxon>Bacillariophyta</taxon>
        <taxon>Bacillariophyceae</taxon>
        <taxon>Bacillariophycidae</taxon>
        <taxon>Naviculales</taxon>
        <taxon>Naviculaceae</taxon>
        <taxon>Seminavis</taxon>
    </lineage>
</organism>
<dbReference type="AlphaFoldDB" id="A0A9N8DVZ8"/>
<dbReference type="PANTHER" id="PTHR34560:SF1">
    <property type="entry name" value="START DOMAIN-CONTAINING PROTEIN"/>
    <property type="match status" value="1"/>
</dbReference>
<evidence type="ECO:0008006" key="3">
    <source>
        <dbReference type="Google" id="ProtNLM"/>
    </source>
</evidence>
<dbReference type="InterPro" id="IPR023393">
    <property type="entry name" value="START-like_dom_sf"/>
</dbReference>
<name>A0A9N8DVZ8_9STRA</name>
<protein>
    <recommendedName>
        <fullName evidence="3">START domain-containing protein</fullName>
    </recommendedName>
</protein>
<dbReference type="PANTHER" id="PTHR34560">
    <property type="entry name" value="POLYKETIDE CYCLASE/DEHYDRASE/LIPID TRANSPORT SUPERFAMILY PROTEIN"/>
    <property type="match status" value="1"/>
</dbReference>